<reference evidence="1 2" key="1">
    <citation type="journal article" date="2013" name="BMC Genomics">
        <title>Reconstruction of the lipid metabolism for the microalga Monoraphidium neglectum from its genome sequence reveals characteristics suitable for biofuel production.</title>
        <authorList>
            <person name="Bogen C."/>
            <person name="Al-Dilaimi A."/>
            <person name="Albersmeier A."/>
            <person name="Wichmann J."/>
            <person name="Grundmann M."/>
            <person name="Rupp O."/>
            <person name="Lauersen K.J."/>
            <person name="Blifernez-Klassen O."/>
            <person name="Kalinowski J."/>
            <person name="Goesmann A."/>
            <person name="Mussgnug J.H."/>
            <person name="Kruse O."/>
        </authorList>
    </citation>
    <scope>NUCLEOTIDE SEQUENCE [LARGE SCALE GENOMIC DNA]</scope>
    <source>
        <strain evidence="1 2">SAG 48.87</strain>
    </source>
</reference>
<dbReference type="AlphaFoldDB" id="A0A0D2KCS7"/>
<accession>A0A0D2KCS7</accession>
<dbReference type="CDD" id="cd22191">
    <property type="entry name" value="DPBB_RlpA_EXP_N-like"/>
    <property type="match status" value="1"/>
</dbReference>
<dbReference type="OrthoDB" id="527411at2759"/>
<dbReference type="KEGG" id="mng:MNEG_0074"/>
<dbReference type="RefSeq" id="XP_013906907.1">
    <property type="nucleotide sequence ID" value="XM_014051453.1"/>
</dbReference>
<protein>
    <submittedName>
        <fullName evidence="1">Uncharacterized protein</fullName>
    </submittedName>
</protein>
<dbReference type="Proteomes" id="UP000054498">
    <property type="component" value="Unassembled WGS sequence"/>
</dbReference>
<dbReference type="GeneID" id="25726192"/>
<evidence type="ECO:0000313" key="2">
    <source>
        <dbReference type="Proteomes" id="UP000054498"/>
    </source>
</evidence>
<name>A0A0D2KCS7_9CHLO</name>
<dbReference type="Gene3D" id="2.40.40.10">
    <property type="entry name" value="RlpA-like domain"/>
    <property type="match status" value="1"/>
</dbReference>
<gene>
    <name evidence="1" type="ORF">MNEG_0074</name>
</gene>
<proteinExistence type="predicted"/>
<sequence length="262" mass="29179">MYGKCSSSLEGFVQGSSNWCKFGGLGSWPSFPNDKAKKCLKFGRSTIYRGPIYGSSPGHKAACNKWLHGDDKYAMVAVSTKYLKTYQGGWAGDKGACGKCMCIRLHGGDDKFNAGLQKESVKRHLGLTFMGKVADRCGECEDDHIDLLQDRPLTFAPFDPRSESNNYNAPYVNAKDGLRGFSDPSYMRGSALSLENAGAWTVDWQWVPCSWSHNKCANMMRNMGYGNVWTPKKVEGVDSFSMRPISQLRGTNNDRLFKEPWS</sequence>
<dbReference type="EMBL" id="KK100226">
    <property type="protein sequence ID" value="KIZ07888.1"/>
    <property type="molecule type" value="Genomic_DNA"/>
</dbReference>
<keyword evidence="2" id="KW-1185">Reference proteome</keyword>
<dbReference type="SUPFAM" id="SSF50685">
    <property type="entry name" value="Barwin-like endoglucanases"/>
    <property type="match status" value="1"/>
</dbReference>
<dbReference type="InterPro" id="IPR036908">
    <property type="entry name" value="RlpA-like_sf"/>
</dbReference>
<evidence type="ECO:0000313" key="1">
    <source>
        <dbReference type="EMBL" id="KIZ07888.1"/>
    </source>
</evidence>
<organism evidence="1 2">
    <name type="scientific">Monoraphidium neglectum</name>
    <dbReference type="NCBI Taxonomy" id="145388"/>
    <lineage>
        <taxon>Eukaryota</taxon>
        <taxon>Viridiplantae</taxon>
        <taxon>Chlorophyta</taxon>
        <taxon>core chlorophytes</taxon>
        <taxon>Chlorophyceae</taxon>
        <taxon>CS clade</taxon>
        <taxon>Sphaeropleales</taxon>
        <taxon>Selenastraceae</taxon>
        <taxon>Monoraphidium</taxon>
    </lineage>
</organism>